<dbReference type="InterPro" id="IPR045109">
    <property type="entry name" value="LSDs-like"/>
</dbReference>
<dbReference type="GO" id="GO:0008270">
    <property type="term" value="F:zinc ion binding"/>
    <property type="evidence" value="ECO:0007669"/>
    <property type="project" value="UniProtKB-KW"/>
</dbReference>
<evidence type="ECO:0000313" key="14">
    <source>
        <dbReference type="Proteomes" id="UP000017836"/>
    </source>
</evidence>
<dbReference type="InterPro" id="IPR001841">
    <property type="entry name" value="Znf_RING"/>
</dbReference>
<feature type="domain" description="JmjC" evidence="11">
    <location>
        <begin position="678"/>
        <end position="1162"/>
    </location>
</feature>
<dbReference type="InterPro" id="IPR014977">
    <property type="entry name" value="WRC_dom"/>
</dbReference>
<feature type="region of interest" description="Disordered" evidence="9">
    <location>
        <begin position="778"/>
        <end position="803"/>
    </location>
</feature>
<keyword evidence="5" id="KW-0804">Transcription</keyword>
<evidence type="ECO:0008006" key="15">
    <source>
        <dbReference type="Google" id="ProtNLM"/>
    </source>
</evidence>
<dbReference type="InterPro" id="IPR003347">
    <property type="entry name" value="JmjC_dom"/>
</dbReference>
<evidence type="ECO:0000256" key="2">
    <source>
        <dbReference type="ARBA" id="ARBA00006801"/>
    </source>
</evidence>
<evidence type="ECO:0000256" key="3">
    <source>
        <dbReference type="ARBA" id="ARBA00022723"/>
    </source>
</evidence>
<evidence type="ECO:0000256" key="1">
    <source>
        <dbReference type="ARBA" id="ARBA00004123"/>
    </source>
</evidence>
<dbReference type="Pfam" id="PF02373">
    <property type="entry name" value="JmjC"/>
    <property type="match status" value="1"/>
</dbReference>
<dbReference type="SUPFAM" id="SSF51197">
    <property type="entry name" value="Clavaminate synthase-like"/>
    <property type="match status" value="1"/>
</dbReference>
<dbReference type="OMA" id="PYSDYTD"/>
<accession>W1Q0S2</accession>
<feature type="region of interest" description="Disordered" evidence="9">
    <location>
        <begin position="918"/>
        <end position="952"/>
    </location>
</feature>
<gene>
    <name evidence="13" type="ORF">AMTR_s00021p00232350</name>
</gene>
<reference evidence="14" key="1">
    <citation type="journal article" date="2013" name="Science">
        <title>The Amborella genome and the evolution of flowering plants.</title>
        <authorList>
            <consortium name="Amborella Genome Project"/>
        </authorList>
    </citation>
    <scope>NUCLEOTIDE SEQUENCE [LARGE SCALE GENOMIC DNA]</scope>
</reference>
<dbReference type="GO" id="GO:0032454">
    <property type="term" value="F:histone H3K9 demethylase activity"/>
    <property type="evidence" value="ECO:0000318"/>
    <property type="project" value="GO_Central"/>
</dbReference>
<dbReference type="GO" id="GO:1902584">
    <property type="term" value="P:positive regulation of response to water deprivation"/>
    <property type="evidence" value="ECO:0007669"/>
    <property type="project" value="EnsemblPlants"/>
</dbReference>
<evidence type="ECO:0000313" key="13">
    <source>
        <dbReference type="EMBL" id="ERN14091.1"/>
    </source>
</evidence>
<dbReference type="PANTHER" id="PTHR12549">
    <property type="entry name" value="JMJC DOMAIN-CONTAINING HISTONE DEMETHYLATION PROTEIN"/>
    <property type="match status" value="1"/>
</dbReference>
<dbReference type="GO" id="GO:0042742">
    <property type="term" value="P:defense response to bacterium"/>
    <property type="evidence" value="ECO:0007669"/>
    <property type="project" value="EnsemblPlants"/>
</dbReference>
<dbReference type="GO" id="GO:0000785">
    <property type="term" value="C:chromatin"/>
    <property type="evidence" value="ECO:0000318"/>
    <property type="project" value="GO_Central"/>
</dbReference>
<dbReference type="GO" id="GO:0031490">
    <property type="term" value="F:chromatin DNA binding"/>
    <property type="evidence" value="ECO:0000318"/>
    <property type="project" value="GO_Central"/>
</dbReference>
<dbReference type="GO" id="GO:0006357">
    <property type="term" value="P:regulation of transcription by RNA polymerase II"/>
    <property type="evidence" value="ECO:0000318"/>
    <property type="project" value="GO_Central"/>
</dbReference>
<evidence type="ECO:0000256" key="4">
    <source>
        <dbReference type="ARBA" id="ARBA00023015"/>
    </source>
</evidence>
<feature type="region of interest" description="Disordered" evidence="9">
    <location>
        <begin position="970"/>
        <end position="1026"/>
    </location>
</feature>
<name>W1Q0S2_AMBTC</name>
<comment type="caution">
    <text evidence="8">Lacks conserved residue(s) required for the propagation of feature annotation.</text>
</comment>
<keyword evidence="4" id="KW-0805">Transcription regulation</keyword>
<dbReference type="SMART" id="SM00558">
    <property type="entry name" value="JmjC"/>
    <property type="match status" value="1"/>
</dbReference>
<proteinExistence type="inferred from homology"/>
<comment type="similarity">
    <text evidence="2">Belongs to the JARID1 histone demethylase family.</text>
</comment>
<protein>
    <recommendedName>
        <fullName evidence="15">JmjC domain-containing protein</fullName>
    </recommendedName>
</protein>
<dbReference type="GO" id="GO:0040029">
    <property type="term" value="P:epigenetic regulation of gene expression"/>
    <property type="evidence" value="ECO:0007669"/>
    <property type="project" value="EnsemblPlants"/>
</dbReference>
<dbReference type="Gramene" id="ERN14091">
    <property type="protein sequence ID" value="ERN14091"/>
    <property type="gene ID" value="AMTR_s00021p00232350"/>
</dbReference>
<keyword evidence="6" id="KW-0539">Nucleus</keyword>
<feature type="region of interest" description="Disordered" evidence="9">
    <location>
        <begin position="383"/>
        <end position="416"/>
    </location>
</feature>
<evidence type="ECO:0000256" key="8">
    <source>
        <dbReference type="PROSITE-ProRule" id="PRU01002"/>
    </source>
</evidence>
<evidence type="ECO:0000259" key="10">
    <source>
        <dbReference type="PROSITE" id="PS50089"/>
    </source>
</evidence>
<dbReference type="GO" id="GO:0003712">
    <property type="term" value="F:transcription coregulator activity"/>
    <property type="evidence" value="ECO:0000318"/>
    <property type="project" value="GO_Central"/>
</dbReference>
<dbReference type="EMBL" id="KI392560">
    <property type="protein sequence ID" value="ERN14091.1"/>
    <property type="molecule type" value="Genomic_DNA"/>
</dbReference>
<keyword evidence="3" id="KW-0479">Metal-binding</keyword>
<feature type="compositionally biased region" description="Basic residues" evidence="9">
    <location>
        <begin position="70"/>
        <end position="79"/>
    </location>
</feature>
<dbReference type="HOGENOM" id="CLU_001811_2_0_1"/>
<feature type="compositionally biased region" description="Basic and acidic residues" evidence="9">
    <location>
        <begin position="402"/>
        <end position="415"/>
    </location>
</feature>
<dbReference type="Gene3D" id="2.60.120.650">
    <property type="entry name" value="Cupin"/>
    <property type="match status" value="2"/>
</dbReference>
<dbReference type="eggNOG" id="KOG1356">
    <property type="taxonomic scope" value="Eukaryota"/>
</dbReference>
<dbReference type="PROSITE" id="PS51184">
    <property type="entry name" value="JMJC"/>
    <property type="match status" value="1"/>
</dbReference>
<dbReference type="AlphaFoldDB" id="W1Q0S2"/>
<organism evidence="13 14">
    <name type="scientific">Amborella trichopoda</name>
    <dbReference type="NCBI Taxonomy" id="13333"/>
    <lineage>
        <taxon>Eukaryota</taxon>
        <taxon>Viridiplantae</taxon>
        <taxon>Streptophyta</taxon>
        <taxon>Embryophyta</taxon>
        <taxon>Tracheophyta</taxon>
        <taxon>Spermatophyta</taxon>
        <taxon>Magnoliopsida</taxon>
        <taxon>Amborellales</taxon>
        <taxon>Amborellaceae</taxon>
        <taxon>Amborella</taxon>
    </lineage>
</organism>
<dbReference type="GO" id="GO:0090333">
    <property type="term" value="P:regulation of stomatal closure"/>
    <property type="evidence" value="ECO:0007669"/>
    <property type="project" value="EnsemblPlants"/>
</dbReference>
<evidence type="ECO:0000256" key="5">
    <source>
        <dbReference type="ARBA" id="ARBA00023163"/>
    </source>
</evidence>
<feature type="domain" description="RING-type" evidence="10">
    <location>
        <begin position="220"/>
        <end position="267"/>
    </location>
</feature>
<sequence length="1219" mass="139204">MEVPQCKRSDGKGWRCSAMAFGGRTYCERHWLMQKKTRDRKLNSKIGNGENEKKSIKRKKSSDEKENGFHKRKKVKREKKRESEDGVSDNYSDEGSVGLIDERERECRLSKGLGSVGLVDERERECRLLKGLSGKKQKEVRSLYGKNPKAGTGFEKKKLDSGLSTEKKKRVSGLSSEKKKVVRVNSGEVGCKVYGALDRDDELKREDGTCKNKEKKGLMCHQCLHSYKDGVVVCSYCEKKRYCYTCVTKWYPEQTREEIENACPYCRGNCNCKACLRESIAVMANRKEVDASVKLRRLQYLLRRVLPVLEKIYAEQDLEKEIEAKIRGVQPADLDVERSKLNPDERIYCNNCNTSIVDFHRSCSNPKCDYDLCLSCCRELREGRQPGGNKAETAHQQSIERTQNRVSDDSSKDVNSKPCIPRKRYGWESQAAAANGHIVMPPSLPLPDWKANEDGNIPCPPKVRGGCGAYTLTLKRNFKTNWVVKLFNNAKELIDSNDELSKDSGFSQRCLRCPPYWHSEIIGDDNKKCDLRLAAHRGDSDDFLYCPSALDVGSDGIDHFQEHWIRGEPVIVRDVNERTSGLSWEPMVMWRAVRETSRKKLQEEKTTVKAIDCLDWCEVEINIHKFFKGYLEGRMHRGGWPEMLKLKDWPSSSRFEERLPRHGAEFIASLPYFDYTHPNLGLLNLATKLPDGCLKPDLGPKTYIAYGSYEELGRGDSVTKLHCDMSDAVNVLTHTKEVKFASWQRKRIRQMQHRHEEEDEIELYGGADKAVDNAAEEKVDNSDIGRGQTANKGSLSPKCGDKVDRNFPLPEKMDLEIVPEKLDQKMSIYTKISDDHESEMTQGCSKSEGSEENLPLSVKIDNDRQWLGGSEKLDPKMDLETKFSDANLSAMRVEFSKCVESNVENLVLLRKMDIGPERLDGSEELGQNDTESEMREGCSEWKNRIEEQSPLSEEMDIYPVRLGHQQIEMKASSSTRNDSEVVEPQRSHSLSPAEVHSFEVTPDKDADNAEGTSGVSEEDRAEASKSSGEALVNGFVHQDDVSDVVYGGAVWDIFRRQDVPKLIEYLEKHWKEFRHISNLPVNSVIHPIHDQTLYLNEKHKKQLKEEFNIEPWTFEQHFGEAVFIPAGCPHQVRNRKSCIKVALDFVSPDNVEECVRLTEEFRLLPKSHRAKEDKLEVKKMVLYSVSAAVREARQLITELNWDSGTSFTDYNVGRWNTKS</sequence>
<evidence type="ECO:0000259" key="12">
    <source>
        <dbReference type="PROSITE" id="PS51667"/>
    </source>
</evidence>
<keyword evidence="7" id="KW-0862">Zinc</keyword>
<dbReference type="GO" id="GO:2000028">
    <property type="term" value="P:regulation of photoperiodism, flowering"/>
    <property type="evidence" value="ECO:0007669"/>
    <property type="project" value="EnsemblPlants"/>
</dbReference>
<keyword evidence="14" id="KW-1185">Reference proteome</keyword>
<dbReference type="FunFam" id="2.60.120.650:FF:000033">
    <property type="entry name" value="Transcription factor jumonji (JmjC) domain-containing protein"/>
    <property type="match status" value="1"/>
</dbReference>
<feature type="compositionally biased region" description="Basic and acidic residues" evidence="9">
    <location>
        <begin position="932"/>
        <end position="947"/>
    </location>
</feature>
<evidence type="ECO:0000256" key="7">
    <source>
        <dbReference type="PROSITE-ProRule" id="PRU00175"/>
    </source>
</evidence>
<dbReference type="PROSITE" id="PS51667">
    <property type="entry name" value="WRC"/>
    <property type="match status" value="1"/>
</dbReference>
<dbReference type="Pfam" id="PF08879">
    <property type="entry name" value="WRC"/>
    <property type="match status" value="1"/>
</dbReference>
<keyword evidence="7" id="KW-0863">Zinc-finger</keyword>
<dbReference type="GO" id="GO:0005737">
    <property type="term" value="C:cytoplasm"/>
    <property type="evidence" value="ECO:0007669"/>
    <property type="project" value="EnsemblPlants"/>
</dbReference>
<dbReference type="Proteomes" id="UP000017836">
    <property type="component" value="Unassembled WGS sequence"/>
</dbReference>
<dbReference type="PROSITE" id="PS50089">
    <property type="entry name" value="ZF_RING_2"/>
    <property type="match status" value="1"/>
</dbReference>
<dbReference type="GO" id="GO:0009414">
    <property type="term" value="P:response to water deprivation"/>
    <property type="evidence" value="ECO:0007669"/>
    <property type="project" value="EnsemblPlants"/>
</dbReference>
<comment type="subcellular location">
    <subcellularLocation>
        <location evidence="1">Nucleus</location>
    </subcellularLocation>
</comment>
<evidence type="ECO:0000256" key="9">
    <source>
        <dbReference type="SAM" id="MobiDB-lite"/>
    </source>
</evidence>
<dbReference type="GO" id="GO:0000118">
    <property type="term" value="C:histone deacetylase complex"/>
    <property type="evidence" value="ECO:0000318"/>
    <property type="project" value="GO_Central"/>
</dbReference>
<dbReference type="InterPro" id="IPR018866">
    <property type="entry name" value="Znf-4CXXC_R1"/>
</dbReference>
<feature type="region of interest" description="Disordered" evidence="9">
    <location>
        <begin position="37"/>
        <end position="95"/>
    </location>
</feature>
<feature type="domain" description="WRC" evidence="12">
    <location>
        <begin position="1"/>
        <end position="44"/>
    </location>
</feature>
<dbReference type="Pfam" id="PF10497">
    <property type="entry name" value="zf-4CXXC_R1"/>
    <property type="match status" value="1"/>
</dbReference>
<evidence type="ECO:0000259" key="11">
    <source>
        <dbReference type="PROSITE" id="PS51184"/>
    </source>
</evidence>
<dbReference type="PANTHER" id="PTHR12549:SF38">
    <property type="entry name" value="JMJC DOMAIN-CONTAINING HISTONE DEMETHYLASE 2, ISOFORM A"/>
    <property type="match status" value="1"/>
</dbReference>
<dbReference type="GO" id="GO:0140683">
    <property type="term" value="F:histone H3K9me/H3K9me2 demethylase activity"/>
    <property type="evidence" value="ECO:0007669"/>
    <property type="project" value="EnsemblPlants"/>
</dbReference>
<evidence type="ECO:0000256" key="6">
    <source>
        <dbReference type="ARBA" id="ARBA00023242"/>
    </source>
</evidence>
<feature type="compositionally biased region" description="Basic and acidic residues" evidence="9">
    <location>
        <begin position="977"/>
        <end position="986"/>
    </location>
</feature>